<name>A0A2U1UZA0_9PROT</name>
<evidence type="ECO:0000256" key="1">
    <source>
        <dbReference type="ARBA" id="ARBA00022801"/>
    </source>
</evidence>
<evidence type="ECO:0000313" key="3">
    <source>
        <dbReference type="EMBL" id="PWC26983.1"/>
    </source>
</evidence>
<dbReference type="Gene3D" id="3.40.50.1820">
    <property type="entry name" value="alpha/beta hydrolase"/>
    <property type="match status" value="1"/>
</dbReference>
<organism evidence="3 4">
    <name type="scientific">Teichococcus aestuarii</name>
    <dbReference type="NCBI Taxonomy" id="568898"/>
    <lineage>
        <taxon>Bacteria</taxon>
        <taxon>Pseudomonadati</taxon>
        <taxon>Pseudomonadota</taxon>
        <taxon>Alphaproteobacteria</taxon>
        <taxon>Acetobacterales</taxon>
        <taxon>Roseomonadaceae</taxon>
        <taxon>Roseomonas</taxon>
    </lineage>
</organism>
<proteinExistence type="predicted"/>
<dbReference type="InterPro" id="IPR000073">
    <property type="entry name" value="AB_hydrolase_1"/>
</dbReference>
<protein>
    <submittedName>
        <fullName evidence="3">Alpha/beta hydrolase</fullName>
    </submittedName>
</protein>
<dbReference type="AlphaFoldDB" id="A0A2U1UZA0"/>
<reference evidence="4" key="1">
    <citation type="submission" date="2017-10" db="EMBL/GenBank/DDBJ databases">
        <authorList>
            <person name="Toshchakov S.V."/>
            <person name="Goeva M.A."/>
        </authorList>
    </citation>
    <scope>NUCLEOTIDE SEQUENCE [LARGE SCALE GENOMIC DNA]</scope>
    <source>
        <strain evidence="4">JR1/69-1-13</strain>
    </source>
</reference>
<evidence type="ECO:0000259" key="2">
    <source>
        <dbReference type="Pfam" id="PF00561"/>
    </source>
</evidence>
<dbReference type="PRINTS" id="PR00111">
    <property type="entry name" value="ABHYDROLASE"/>
</dbReference>
<dbReference type="Pfam" id="PF00561">
    <property type="entry name" value="Abhydrolase_1"/>
    <property type="match status" value="1"/>
</dbReference>
<dbReference type="InterPro" id="IPR029058">
    <property type="entry name" value="AB_hydrolase_fold"/>
</dbReference>
<feature type="domain" description="AB hydrolase-1" evidence="2">
    <location>
        <begin position="48"/>
        <end position="360"/>
    </location>
</feature>
<evidence type="ECO:0000313" key="4">
    <source>
        <dbReference type="Proteomes" id="UP000245048"/>
    </source>
</evidence>
<keyword evidence="4" id="KW-1185">Reference proteome</keyword>
<dbReference type="Proteomes" id="UP000245048">
    <property type="component" value="Unassembled WGS sequence"/>
</dbReference>
<sequence>MLQPQQWRPCRVTPFDPALLPAGIRSRILPGVNGLSVHVLEAGKAGQPAMLLLHGFPELAFSWRKVMPALADAGFHVIAPDLRGYGRTTGWSAGYDEPLTPFLMLNMVRDQLALVQALGLKEVHALVGHDYGSPVAAWSALIRPDVFRRLALMSAPFAGPPRFGAPSGQDISADLARLEVPRKHYQWYYSERRAAGDMDHPRQGLQAFLRAYYHHKSADWPGNRPFPLAGWTAEELAKLPDYYVMPLHATMPEAVAPHMPATGAPWLTDAELAVYVAEYSRTGFAGGLQSYRCGTSGANAADLTLFSGRRIEVPTIFIAGASDWGIHQTPLALPRMQEDACADFRDLHLIPSAGHWVQQEQPDAVAKLLADLAAIAADV</sequence>
<dbReference type="InterPro" id="IPR000639">
    <property type="entry name" value="Epox_hydrolase-like"/>
</dbReference>
<dbReference type="EMBL" id="PDOA01000020">
    <property type="protein sequence ID" value="PWC26983.1"/>
    <property type="molecule type" value="Genomic_DNA"/>
</dbReference>
<dbReference type="PANTHER" id="PTHR43329">
    <property type="entry name" value="EPOXIDE HYDROLASE"/>
    <property type="match status" value="1"/>
</dbReference>
<accession>A0A2U1UZA0</accession>
<comment type="caution">
    <text evidence="3">The sequence shown here is derived from an EMBL/GenBank/DDBJ whole genome shotgun (WGS) entry which is preliminary data.</text>
</comment>
<dbReference type="PRINTS" id="PR00412">
    <property type="entry name" value="EPOXHYDRLASE"/>
</dbReference>
<gene>
    <name evidence="3" type="ORF">CR165_20025</name>
</gene>
<dbReference type="OrthoDB" id="9780765at2"/>
<keyword evidence="1 3" id="KW-0378">Hydrolase</keyword>
<dbReference type="GO" id="GO:0016787">
    <property type="term" value="F:hydrolase activity"/>
    <property type="evidence" value="ECO:0007669"/>
    <property type="project" value="UniProtKB-KW"/>
</dbReference>
<dbReference type="SUPFAM" id="SSF53474">
    <property type="entry name" value="alpha/beta-Hydrolases"/>
    <property type="match status" value="1"/>
</dbReference>